<dbReference type="Gene3D" id="2.130.10.10">
    <property type="entry name" value="YVTN repeat-like/Quinoprotein amine dehydrogenase"/>
    <property type="match status" value="1"/>
</dbReference>
<dbReference type="InterPro" id="IPR011045">
    <property type="entry name" value="N2O_reductase_N"/>
</dbReference>
<dbReference type="SUPFAM" id="SSF50974">
    <property type="entry name" value="Nitrous oxide reductase, N-terminal domain"/>
    <property type="match status" value="1"/>
</dbReference>
<feature type="non-terminal residue" evidence="1">
    <location>
        <position position="1"/>
    </location>
</feature>
<organism evidence="1">
    <name type="scientific">uncultured Solirubrobacteraceae bacterium</name>
    <dbReference type="NCBI Taxonomy" id="1162706"/>
    <lineage>
        <taxon>Bacteria</taxon>
        <taxon>Bacillati</taxon>
        <taxon>Actinomycetota</taxon>
        <taxon>Thermoleophilia</taxon>
        <taxon>Solirubrobacterales</taxon>
        <taxon>Solirubrobacteraceae</taxon>
        <taxon>environmental samples</taxon>
    </lineage>
</organism>
<dbReference type="AlphaFoldDB" id="A0A6J4T310"/>
<accession>A0A6J4T310</accession>
<proteinExistence type="predicted"/>
<dbReference type="InterPro" id="IPR015943">
    <property type="entry name" value="WD40/YVTN_repeat-like_dom_sf"/>
</dbReference>
<dbReference type="EMBL" id="CADCVO010000455">
    <property type="protein sequence ID" value="CAA9512070.1"/>
    <property type="molecule type" value="Genomic_DNA"/>
</dbReference>
<name>A0A6J4T310_9ACTN</name>
<sequence>ADAAVPTAPSPVAVVPTADGRRLVVLAGRARVVELRDARTGRLLDTADAGLGPARMALRGRWLWLTDSRGDALLIYRVLEDRIELARRAHLPGGPFAITVDPDRYRLRVALTRDNAIAELPAHGRPRVLERLPALQGPRGLAVLAGADGPLAVSGGDGLLQLAPLPAAR</sequence>
<gene>
    <name evidence="1" type="ORF">AVDCRST_MAG13-2856</name>
</gene>
<reference evidence="1" key="1">
    <citation type="submission" date="2020-02" db="EMBL/GenBank/DDBJ databases">
        <authorList>
            <person name="Meier V. D."/>
        </authorList>
    </citation>
    <scope>NUCLEOTIDE SEQUENCE</scope>
    <source>
        <strain evidence="1">AVDCRST_MAG13</strain>
    </source>
</reference>
<evidence type="ECO:0000313" key="1">
    <source>
        <dbReference type="EMBL" id="CAA9512070.1"/>
    </source>
</evidence>
<protein>
    <submittedName>
        <fullName evidence="1">Uncharacterized protein</fullName>
    </submittedName>
</protein>